<comment type="subcellular location">
    <subcellularLocation>
        <location evidence="1">Endomembrane system</location>
        <topology evidence="1">Peripheral membrane protein</topology>
    </subcellularLocation>
</comment>
<dbReference type="PANTHER" id="PTHR12894">
    <property type="entry name" value="CNH DOMAIN CONTAINING"/>
    <property type="match status" value="1"/>
</dbReference>
<dbReference type="InterPro" id="IPR032914">
    <property type="entry name" value="Vam6/VPS39/TRAP1"/>
</dbReference>
<keyword evidence="2" id="KW-0472">Membrane</keyword>
<feature type="region of interest" description="Disordered" evidence="4">
    <location>
        <begin position="879"/>
        <end position="898"/>
    </location>
</feature>
<dbReference type="GO" id="GO:0012505">
    <property type="term" value="C:endomembrane system"/>
    <property type="evidence" value="ECO:0007669"/>
    <property type="project" value="UniProtKB-SubCell"/>
</dbReference>
<dbReference type="PROSITE" id="PS50219">
    <property type="entry name" value="CNH"/>
    <property type="match status" value="1"/>
</dbReference>
<dbReference type="GO" id="GO:0006914">
    <property type="term" value="P:autophagy"/>
    <property type="evidence" value="ECO:0007669"/>
    <property type="project" value="TreeGrafter"/>
</dbReference>
<proteinExistence type="inferred from homology"/>
<evidence type="ECO:0000256" key="3">
    <source>
        <dbReference type="ARBA" id="ARBA00038201"/>
    </source>
</evidence>
<reference evidence="6 7" key="1">
    <citation type="submission" date="2019-07" db="EMBL/GenBank/DDBJ databases">
        <title>Annotation for the trematode Paragonimus westermani.</title>
        <authorList>
            <person name="Choi Y.-J."/>
        </authorList>
    </citation>
    <scope>NUCLEOTIDE SEQUENCE [LARGE SCALE GENOMIC DNA]</scope>
    <source>
        <strain evidence="6">180907_Pwestermani</strain>
    </source>
</reference>
<evidence type="ECO:0000256" key="1">
    <source>
        <dbReference type="ARBA" id="ARBA00004184"/>
    </source>
</evidence>
<keyword evidence="7" id="KW-1185">Reference proteome</keyword>
<evidence type="ECO:0000313" key="7">
    <source>
        <dbReference type="Proteomes" id="UP000699462"/>
    </source>
</evidence>
<evidence type="ECO:0000256" key="2">
    <source>
        <dbReference type="ARBA" id="ARBA00023136"/>
    </source>
</evidence>
<evidence type="ECO:0000313" key="6">
    <source>
        <dbReference type="EMBL" id="KAF8571801.1"/>
    </source>
</evidence>
<dbReference type="GO" id="GO:0016020">
    <property type="term" value="C:membrane"/>
    <property type="evidence" value="ECO:0007669"/>
    <property type="project" value="TreeGrafter"/>
</dbReference>
<dbReference type="GO" id="GO:0005737">
    <property type="term" value="C:cytoplasm"/>
    <property type="evidence" value="ECO:0007669"/>
    <property type="project" value="TreeGrafter"/>
</dbReference>
<dbReference type="InterPro" id="IPR019452">
    <property type="entry name" value="VPS39/TGF_beta_rcpt-assoc_1"/>
</dbReference>
<dbReference type="Pfam" id="PF10366">
    <property type="entry name" value="Vps39_1"/>
    <property type="match status" value="1"/>
</dbReference>
<dbReference type="PANTHER" id="PTHR12894:SF49">
    <property type="entry name" value="VAM6_VPS39-LIKE PROTEIN"/>
    <property type="match status" value="1"/>
</dbReference>
<evidence type="ECO:0000259" key="5">
    <source>
        <dbReference type="PROSITE" id="PS50219"/>
    </source>
</evidence>
<dbReference type="InterPro" id="IPR019453">
    <property type="entry name" value="VPS39/TGFA1_Znf"/>
</dbReference>
<dbReference type="EMBL" id="JTDF01000313">
    <property type="protein sequence ID" value="KAF8571801.1"/>
    <property type="molecule type" value="Genomic_DNA"/>
</dbReference>
<gene>
    <name evidence="6" type="ORF">P879_00916</name>
</gene>
<dbReference type="InterPro" id="IPR001180">
    <property type="entry name" value="CNH_dom"/>
</dbReference>
<sequence>MHEAFLPICLLRDYPYRLVCLTCYDNFLLVGTKQGLLLVYELTPKLLTHLDYFIPPIHPRLVPKKCVRINFEGSEPISTSTPDPNVPAASPPPPSFSTKVHTTRTFGSGPILQLEALPDVDLLLALAGGQMNVYQLQNYQLVTNVPFSKGANLFAHCTLSVKDKKSNKSSSPVVSRDRQLSSSFDHVSNLAGLNSATALRVCVAVKRQLLLWRWDPLVQKFLSPGGTEDPCTPELAEKVTLSDVALALKFQGANSLIAGLRAEYLQITFSNGEAAIRSIAHPGRNQLPLISFLSGCFASPVPDPRVHDIISHDSLAQQQTVDFTTNIGRSCLNYSTHSFSSAFSESQVSLQHSAPTDGYTRLGLGRDDVLTVWSPDCEGTSNLAHIRWTGAPNRLHVLPPYLVGAMEQFLEVRVADPCELVQQLPIARVQALCHSNGWFYVVTAPSDLSTSQPIAHSSSPRSPDLKPLPANSSGNGNEVWLILSANRTALVQQLVKRKEFDLAILLAKEAPWMGQNAIESRQISVLYAYHLYQQQEFSRALQLFTQQVIDPSHVLGLFPDLMTGFPNPSVRYPIGHVPLSRDQFMDAAEPLITYLLTWRRLVRQALCSDRSRCFSITSQSMRDIGLTPAHKQSSDVVIRCYPIFDGSSTVTSGLRLLEIIDTCLLKCYLATNTARVGPLLRQINSCQLEESERTLLEHHRYQDLVMLYQAHGLHRKALSLLEQIGMLRLKSMGNDHQLPNANTPIRRINHQDGCLLNIDPSKVDAVELSQLGHPRHMIHYLQNLGPAYFDLVTDHAGWIMHNYPVSWMRIFMAWERQLFLERRMTLTASSDAGRDKKAHSLAYRGQVIKYLEKEAVHLIIPFLEHLIFMRFDIDVDSEDEDEGDMENGMPNGQIDNAVTNRSTTGSIVVNGWDEGSASHLRSARSDPEERENFPSEVRLTRFDPILDSLWPLPGSRRKHDSDYADADFLPPIIRHPEDADPVELHTRYAAALMARVRAIQPTDKPFTCRVYDESPEWGPVARLRRRLFRFLNHPNATYSSRKLLDKCPFDALFEERTVLLAKLNHHEHAITFWVHVLDDWNRAVSHCALVFQRSGGQFSGIHLPSLVTASTALNELADRHSNFSSSSIPTAVSAAGLTALSRSPARDSLGPGLDLITPVGVSGGGVPGLPTEGYSAICTDSESLQSVERDIYFLLLQICVQPPSPASLGVIVPGKEPSSSFTPKLDRALEVLRRFGDCVDPAKAVRILVNVKLSDVTDFLKTTLFHQESMRAHLVFLSNAAKSELSASRLGLVRATRQQFLVSAGTLCRTCRRRIGTSAFARHPSTGELEHYGCCRGLTGKP</sequence>
<dbReference type="Pfam" id="PF10367">
    <property type="entry name" value="zf-Vps39_C"/>
    <property type="match status" value="1"/>
</dbReference>
<protein>
    <recommendedName>
        <fullName evidence="5">CNH domain-containing protein</fullName>
    </recommendedName>
</protein>
<evidence type="ECO:0000256" key="4">
    <source>
        <dbReference type="SAM" id="MobiDB-lite"/>
    </source>
</evidence>
<feature type="region of interest" description="Disordered" evidence="4">
    <location>
        <begin position="75"/>
        <end position="100"/>
    </location>
</feature>
<organism evidence="6 7">
    <name type="scientific">Paragonimus westermani</name>
    <dbReference type="NCBI Taxonomy" id="34504"/>
    <lineage>
        <taxon>Eukaryota</taxon>
        <taxon>Metazoa</taxon>
        <taxon>Spiralia</taxon>
        <taxon>Lophotrochozoa</taxon>
        <taxon>Platyhelminthes</taxon>
        <taxon>Trematoda</taxon>
        <taxon>Digenea</taxon>
        <taxon>Plagiorchiida</taxon>
        <taxon>Troglotremata</taxon>
        <taxon>Troglotrematidae</taxon>
        <taxon>Paragonimus</taxon>
    </lineage>
</organism>
<dbReference type="Proteomes" id="UP000699462">
    <property type="component" value="Unassembled WGS sequence"/>
</dbReference>
<comment type="caution">
    <text evidence="6">The sequence shown here is derived from an EMBL/GenBank/DDBJ whole genome shotgun (WGS) entry which is preliminary data.</text>
</comment>
<name>A0A8T0DYZ5_9TREM</name>
<dbReference type="OrthoDB" id="5325112at2759"/>
<dbReference type="GO" id="GO:0034058">
    <property type="term" value="P:endosomal vesicle fusion"/>
    <property type="evidence" value="ECO:0007669"/>
    <property type="project" value="TreeGrafter"/>
</dbReference>
<feature type="domain" description="CNH" evidence="5">
    <location>
        <begin position="15"/>
        <end position="439"/>
    </location>
</feature>
<accession>A0A8T0DYZ5</accession>
<comment type="similarity">
    <text evidence="3">Belongs to the VAM6/VPS39 family.</text>
</comment>